<feature type="region of interest" description="Disordered" evidence="1">
    <location>
        <begin position="152"/>
        <end position="208"/>
    </location>
</feature>
<dbReference type="EMBL" id="JBBWRZ010000003">
    <property type="protein sequence ID" value="KAK8239988.1"/>
    <property type="molecule type" value="Genomic_DNA"/>
</dbReference>
<feature type="region of interest" description="Disordered" evidence="1">
    <location>
        <begin position="94"/>
        <end position="113"/>
    </location>
</feature>
<gene>
    <name evidence="2" type="ORF">HDK90DRAFT_169377</name>
</gene>
<feature type="compositionally biased region" description="Basic and acidic residues" evidence="1">
    <location>
        <begin position="195"/>
        <end position="208"/>
    </location>
</feature>
<comment type="caution">
    <text evidence="2">The sequence shown here is derived from an EMBL/GenBank/DDBJ whole genome shotgun (WGS) entry which is preliminary data.</text>
</comment>
<dbReference type="Proteomes" id="UP001492380">
    <property type="component" value="Unassembled WGS sequence"/>
</dbReference>
<sequence length="208" mass="23585">MDSTRFMTVGSREVLPLAVWLFGWPPGCCLQTHRPFCATASALRHWPTRPRGLTEFFDDYWIRRGDGPPSCASTVPKHSRVFGSSWRAAAVMRKHDGKKEKKGGQNGKLSLGPLDFRQTKESFGMPEHKEELRVKWKTTFFHDSEGLEWPTSAPATWSDDCRLDIPPSLSMHARIERPPRLGSQRGKARQGRSGQEGKRDGREVQVQV</sequence>
<keyword evidence="3" id="KW-1185">Reference proteome</keyword>
<evidence type="ECO:0000313" key="2">
    <source>
        <dbReference type="EMBL" id="KAK8239988.1"/>
    </source>
</evidence>
<protein>
    <submittedName>
        <fullName evidence="2">Uncharacterized protein</fullName>
    </submittedName>
</protein>
<proteinExistence type="predicted"/>
<accession>A0ABR1YVH6</accession>
<evidence type="ECO:0000313" key="3">
    <source>
        <dbReference type="Proteomes" id="UP001492380"/>
    </source>
</evidence>
<organism evidence="2 3">
    <name type="scientific">Phyllosticta capitalensis</name>
    <dbReference type="NCBI Taxonomy" id="121624"/>
    <lineage>
        <taxon>Eukaryota</taxon>
        <taxon>Fungi</taxon>
        <taxon>Dikarya</taxon>
        <taxon>Ascomycota</taxon>
        <taxon>Pezizomycotina</taxon>
        <taxon>Dothideomycetes</taxon>
        <taxon>Dothideomycetes incertae sedis</taxon>
        <taxon>Botryosphaeriales</taxon>
        <taxon>Phyllostictaceae</taxon>
        <taxon>Phyllosticta</taxon>
    </lineage>
</organism>
<reference evidence="2 3" key="1">
    <citation type="submission" date="2024-04" db="EMBL/GenBank/DDBJ databases">
        <title>Phyllosticta paracitricarpa is synonymous to the EU quarantine fungus P. citricarpa based on phylogenomic analyses.</title>
        <authorList>
            <consortium name="Lawrence Berkeley National Laboratory"/>
            <person name="Van Ingen-Buijs V.A."/>
            <person name="Van Westerhoven A.C."/>
            <person name="Haridas S."/>
            <person name="Skiadas P."/>
            <person name="Martin F."/>
            <person name="Groenewald J.Z."/>
            <person name="Crous P.W."/>
            <person name="Seidl M.F."/>
        </authorList>
    </citation>
    <scope>NUCLEOTIDE SEQUENCE [LARGE SCALE GENOMIC DNA]</scope>
    <source>
        <strain evidence="2 3">CBS 123374</strain>
    </source>
</reference>
<feature type="compositionally biased region" description="Basic and acidic residues" evidence="1">
    <location>
        <begin position="94"/>
        <end position="103"/>
    </location>
</feature>
<name>A0ABR1YVH6_9PEZI</name>
<evidence type="ECO:0000256" key="1">
    <source>
        <dbReference type="SAM" id="MobiDB-lite"/>
    </source>
</evidence>